<evidence type="ECO:0000259" key="1">
    <source>
        <dbReference type="Pfam" id="PF13304"/>
    </source>
</evidence>
<organism evidence="2 3">
    <name type="scientific">Enterocloster alcoholdehydrogenati</name>
    <dbReference type="NCBI Taxonomy" id="2547410"/>
    <lineage>
        <taxon>Bacteria</taxon>
        <taxon>Bacillati</taxon>
        <taxon>Bacillota</taxon>
        <taxon>Clostridia</taxon>
        <taxon>Lachnospirales</taxon>
        <taxon>Lachnospiraceae</taxon>
        <taxon>Enterocloster</taxon>
    </lineage>
</organism>
<comment type="caution">
    <text evidence="2">The sequence shown here is derived from an EMBL/GenBank/DDBJ whole genome shotgun (WGS) entry which is preliminary data.</text>
</comment>
<accession>A0ABQ0AVN3</accession>
<protein>
    <submittedName>
        <fullName evidence="2">ATP/GTP-binding protein</fullName>
    </submittedName>
</protein>
<dbReference type="PANTHER" id="PTHR40396:SF1">
    <property type="entry name" value="ATPASE AAA-TYPE CORE DOMAIN-CONTAINING PROTEIN"/>
    <property type="match status" value="1"/>
</dbReference>
<dbReference type="InterPro" id="IPR003959">
    <property type="entry name" value="ATPase_AAA_core"/>
</dbReference>
<name>A0ABQ0AVN3_9FIRM</name>
<keyword evidence="3" id="KW-1185">Reference proteome</keyword>
<proteinExistence type="predicted"/>
<dbReference type="Pfam" id="PF13304">
    <property type="entry name" value="AAA_21"/>
    <property type="match status" value="1"/>
</dbReference>
<dbReference type="SUPFAM" id="SSF52540">
    <property type="entry name" value="P-loop containing nucleoside triphosphate hydrolases"/>
    <property type="match status" value="1"/>
</dbReference>
<dbReference type="EMBL" id="BAABXL010000001">
    <property type="protein sequence ID" value="GAA6268092.1"/>
    <property type="molecule type" value="Genomic_DNA"/>
</dbReference>
<evidence type="ECO:0000313" key="3">
    <source>
        <dbReference type="Proteomes" id="UP001600894"/>
    </source>
</evidence>
<feature type="domain" description="ATPase AAA-type core" evidence="1">
    <location>
        <begin position="47"/>
        <end position="327"/>
    </location>
</feature>
<dbReference type="Proteomes" id="UP001600894">
    <property type="component" value="Unassembled WGS sequence"/>
</dbReference>
<reference evidence="2 3" key="1">
    <citation type="submission" date="2024-04" db="EMBL/GenBank/DDBJ databases">
        <title>Defined microbial consortia suppress multidrug-resistant proinflammatory Enterobacteriaceae via ecological control.</title>
        <authorList>
            <person name="Furuichi M."/>
            <person name="Kawaguchi T."/>
            <person name="Pust M."/>
            <person name="Yasuma K."/>
            <person name="Plichta D."/>
            <person name="Hasegawa N."/>
            <person name="Ohya T."/>
            <person name="Bhattarai S."/>
            <person name="Sasajima S."/>
            <person name="Aoto Y."/>
            <person name="Tuganbaev T."/>
            <person name="Yaginuma M."/>
            <person name="Ueda M."/>
            <person name="Okahashi N."/>
            <person name="Amafuji K."/>
            <person name="Kiridooshi Y."/>
            <person name="Sugita K."/>
            <person name="Strazar M."/>
            <person name="Skelly A."/>
            <person name="Suda W."/>
            <person name="Hattori M."/>
            <person name="Nakamoto N."/>
            <person name="Caballero S."/>
            <person name="Norman J."/>
            <person name="Olle B."/>
            <person name="Tanoue T."/>
            <person name="Arita M."/>
            <person name="Bucci V."/>
            <person name="Atarashi K."/>
            <person name="Xavier R."/>
            <person name="Honda K."/>
        </authorList>
    </citation>
    <scope>NUCLEOTIDE SEQUENCE [LARGE SCALE GENOMIC DNA]</scope>
    <source>
        <strain evidence="3">f13</strain>
    </source>
</reference>
<evidence type="ECO:0000313" key="2">
    <source>
        <dbReference type="EMBL" id="GAA6268092.1"/>
    </source>
</evidence>
<dbReference type="RefSeq" id="WP_390469440.1">
    <property type="nucleotide sequence ID" value="NZ_BAABXL010000001.1"/>
</dbReference>
<dbReference type="InterPro" id="IPR027417">
    <property type="entry name" value="P-loop_NTPase"/>
</dbReference>
<dbReference type="PANTHER" id="PTHR40396">
    <property type="entry name" value="ATPASE-LIKE PROTEIN"/>
    <property type="match status" value="1"/>
</dbReference>
<sequence length="387" mass="43553">MLNQFILQNYRLFKNETLLDLFPAPINEHKATLLPATEDREVFLPVIALYGPNGCGKSSILEGLWGLCRFMDRDYSLILSSSRSSCRLDLDGSSKPMSFDILFRNGGFLFRYQLEILKGAVKEEHMFYGRPGTDDAGILFGRSGNDIHLGTAAKGLMLTGIPSSSPLLPLLASRSGSPCIQAAADWFSQAGFFTQKASWNTPSLPEEHEKKRRLCRLLQDMDLDIRDYSYRKEPDTPQPTLFFTHGQPGNPPFVVSYEEESEGIKKLLCLLPAILKSLDCGGLLLADDLDQVLHPHLLRFLISLYKDREKNPNNAQLLFTAHNTAILTPGLMRRDEICLCCRPEGKEAVLYPLSSYKKENGLIPRNDEAYGKQYLEGRYGASPRIRR</sequence>
<dbReference type="Gene3D" id="3.40.50.300">
    <property type="entry name" value="P-loop containing nucleotide triphosphate hydrolases"/>
    <property type="match status" value="1"/>
</dbReference>
<gene>
    <name evidence="2" type="ORF">F130042H8_11520</name>
</gene>